<dbReference type="Proteomes" id="UP000185891">
    <property type="component" value="Unassembled WGS sequence"/>
</dbReference>
<protein>
    <submittedName>
        <fullName evidence="2">Uncharacterized protein</fullName>
    </submittedName>
</protein>
<reference evidence="2 3" key="1">
    <citation type="journal article" date="2016" name="Nat. Commun.">
        <title>Thousands of microbial genomes shed light on interconnected biogeochemical processes in an aquifer system.</title>
        <authorList>
            <person name="Anantharaman K."/>
            <person name="Brown C.T."/>
            <person name="Hug L.A."/>
            <person name="Sharon I."/>
            <person name="Castelle C.J."/>
            <person name="Probst A.J."/>
            <person name="Thomas B.C."/>
            <person name="Singh A."/>
            <person name="Wilkins M.J."/>
            <person name="Karaoz U."/>
            <person name="Brodie E.L."/>
            <person name="Williams K.H."/>
            <person name="Hubbard S.S."/>
            <person name="Banfield J.F."/>
        </authorList>
    </citation>
    <scope>NUCLEOTIDE SEQUENCE [LARGE SCALE GENOMIC DNA]</scope>
</reference>
<proteinExistence type="predicted"/>
<sequence>MKKREVFIHTILAMMTIWTGWALHHEIRTDLDAKKIGTILMIVGGLWGLFSLLELLSTFKDKFFPVTEDAVTGTEEEAP</sequence>
<feature type="transmembrane region" description="Helical" evidence="1">
    <location>
        <begin position="36"/>
        <end position="56"/>
    </location>
</feature>
<gene>
    <name evidence="2" type="ORF">A3E89_01080</name>
</gene>
<keyword evidence="1" id="KW-1133">Transmembrane helix</keyword>
<accession>A0A1F5EMC9</accession>
<name>A0A1F5EMC9_9BACT</name>
<organism evidence="2 3">
    <name type="scientific">Candidatus Campbellbacteria bacterium RIFCSPHIGHO2_12_FULL_35_10</name>
    <dbReference type="NCBI Taxonomy" id="1797578"/>
    <lineage>
        <taxon>Bacteria</taxon>
        <taxon>Candidatus Campbelliibacteriota</taxon>
    </lineage>
</organism>
<keyword evidence="1" id="KW-0812">Transmembrane</keyword>
<evidence type="ECO:0000313" key="3">
    <source>
        <dbReference type="Proteomes" id="UP000185891"/>
    </source>
</evidence>
<keyword evidence="1" id="KW-0472">Membrane</keyword>
<feature type="transmembrane region" description="Helical" evidence="1">
    <location>
        <begin position="6"/>
        <end position="24"/>
    </location>
</feature>
<dbReference type="EMBL" id="MFAA01000034">
    <property type="protein sequence ID" value="OGD68480.1"/>
    <property type="molecule type" value="Genomic_DNA"/>
</dbReference>
<comment type="caution">
    <text evidence="2">The sequence shown here is derived from an EMBL/GenBank/DDBJ whole genome shotgun (WGS) entry which is preliminary data.</text>
</comment>
<evidence type="ECO:0000313" key="2">
    <source>
        <dbReference type="EMBL" id="OGD68480.1"/>
    </source>
</evidence>
<evidence type="ECO:0000256" key="1">
    <source>
        <dbReference type="SAM" id="Phobius"/>
    </source>
</evidence>
<dbReference type="AlphaFoldDB" id="A0A1F5EMC9"/>